<dbReference type="PROSITE" id="PS51850">
    <property type="entry name" value="KARI_N"/>
    <property type="match status" value="1"/>
</dbReference>
<evidence type="ECO:0000259" key="11">
    <source>
        <dbReference type="PROSITE" id="PS51850"/>
    </source>
</evidence>
<evidence type="ECO:0000256" key="6">
    <source>
        <dbReference type="ARBA" id="ARBA00022842"/>
    </source>
</evidence>
<dbReference type="Pfam" id="PF07991">
    <property type="entry name" value="KARI_N"/>
    <property type="match status" value="1"/>
</dbReference>
<feature type="binding site" evidence="9">
    <location>
        <position position="134"/>
    </location>
    <ligand>
        <name>NADP(+)</name>
        <dbReference type="ChEBI" id="CHEBI:58349"/>
    </ligand>
</feature>
<dbReference type="OrthoDB" id="9804088at2"/>
<evidence type="ECO:0000313" key="14">
    <source>
        <dbReference type="Proteomes" id="UP000032809"/>
    </source>
</evidence>
<evidence type="ECO:0000256" key="1">
    <source>
        <dbReference type="ARBA" id="ARBA00004864"/>
    </source>
</evidence>
<dbReference type="Gene3D" id="6.10.240.10">
    <property type="match status" value="1"/>
</dbReference>
<feature type="binding site" evidence="9 10">
    <location>
        <position position="191"/>
    </location>
    <ligand>
        <name>Mg(2+)</name>
        <dbReference type="ChEBI" id="CHEBI:18420"/>
        <label>1</label>
    </ligand>
</feature>
<dbReference type="GO" id="GO:0050661">
    <property type="term" value="F:NADP binding"/>
    <property type="evidence" value="ECO:0007669"/>
    <property type="project" value="InterPro"/>
</dbReference>
<gene>
    <name evidence="9 13" type="primary">ilvC</name>
    <name evidence="13" type="ORF">DTL3_1470</name>
</gene>
<dbReference type="FunFam" id="3.40.50.720:FF:000023">
    <property type="entry name" value="Ketol-acid reductoisomerase (NADP(+))"/>
    <property type="match status" value="1"/>
</dbReference>
<dbReference type="RefSeq" id="WP_062198236.1">
    <property type="nucleotide sequence ID" value="NZ_LN824141.1"/>
</dbReference>
<feature type="binding site" evidence="9">
    <location>
        <position position="53"/>
    </location>
    <ligand>
        <name>NADP(+)</name>
        <dbReference type="ChEBI" id="CHEBI:58349"/>
    </ligand>
</feature>
<dbReference type="SUPFAM" id="SSF48179">
    <property type="entry name" value="6-phosphogluconate dehydrogenase C-terminal domain-like"/>
    <property type="match status" value="1"/>
</dbReference>
<feature type="binding site" evidence="9 10">
    <location>
        <position position="227"/>
    </location>
    <ligand>
        <name>Mg(2+)</name>
        <dbReference type="ChEBI" id="CHEBI:18420"/>
        <label>2</label>
    </ligand>
</feature>
<feature type="domain" description="KARI C-terminal knotted" evidence="12">
    <location>
        <begin position="183"/>
        <end position="328"/>
    </location>
</feature>
<organism evidence="13 14">
    <name type="scientific">Defluviitoga tunisiensis</name>
    <dbReference type="NCBI Taxonomy" id="1006576"/>
    <lineage>
        <taxon>Bacteria</taxon>
        <taxon>Thermotogati</taxon>
        <taxon>Thermotogota</taxon>
        <taxon>Thermotogae</taxon>
        <taxon>Petrotogales</taxon>
        <taxon>Petrotogaceae</taxon>
        <taxon>Defluviitoga</taxon>
    </lineage>
</organism>
<keyword evidence="4 9" id="KW-0028">Amino-acid biosynthesis</keyword>
<feature type="binding site" evidence="9 10">
    <location>
        <position position="195"/>
    </location>
    <ligand>
        <name>Mg(2+)</name>
        <dbReference type="ChEBI" id="CHEBI:18420"/>
        <label>1</label>
    </ligand>
</feature>
<dbReference type="PATRIC" id="fig|1006576.9.peg.1466"/>
<keyword evidence="8 9" id="KW-0100">Branched-chain amino acid biosynthesis</keyword>
<keyword evidence="13" id="KW-0413">Isomerase</keyword>
<comment type="pathway">
    <text evidence="1 9">Amino-acid biosynthesis; L-valine biosynthesis; L-valine from pyruvate: step 2/4.</text>
</comment>
<evidence type="ECO:0000256" key="2">
    <source>
        <dbReference type="ARBA" id="ARBA00004885"/>
    </source>
</evidence>
<dbReference type="NCBIfam" id="TIGR00465">
    <property type="entry name" value="ilvC"/>
    <property type="match status" value="1"/>
</dbReference>
<dbReference type="InterPro" id="IPR014359">
    <property type="entry name" value="KARI_prok"/>
</dbReference>
<dbReference type="GO" id="GO:0009099">
    <property type="term" value="P:L-valine biosynthetic process"/>
    <property type="evidence" value="ECO:0007669"/>
    <property type="project" value="UniProtKB-UniRule"/>
</dbReference>
<dbReference type="NCBIfam" id="NF009940">
    <property type="entry name" value="PRK13403.1"/>
    <property type="match status" value="1"/>
</dbReference>
<dbReference type="HAMAP" id="MF_00435">
    <property type="entry name" value="IlvC"/>
    <property type="match status" value="1"/>
</dbReference>
<dbReference type="PANTHER" id="PTHR21371:SF1">
    <property type="entry name" value="KETOL-ACID REDUCTOISOMERASE, MITOCHONDRIAL"/>
    <property type="match status" value="1"/>
</dbReference>
<dbReference type="GO" id="GO:0005829">
    <property type="term" value="C:cytosol"/>
    <property type="evidence" value="ECO:0007669"/>
    <property type="project" value="TreeGrafter"/>
</dbReference>
<dbReference type="GO" id="GO:0000287">
    <property type="term" value="F:magnesium ion binding"/>
    <property type="evidence" value="ECO:0007669"/>
    <property type="project" value="UniProtKB-UniRule"/>
</dbReference>
<dbReference type="UniPathway" id="UPA00049">
    <property type="reaction ID" value="UER00060"/>
</dbReference>
<keyword evidence="7 9" id="KW-0560">Oxidoreductase</keyword>
<proteinExistence type="inferred from homology"/>
<dbReference type="PROSITE" id="PS51851">
    <property type="entry name" value="KARI_C"/>
    <property type="match status" value="1"/>
</dbReference>
<dbReference type="PIRSF" id="PIRSF000116">
    <property type="entry name" value="IlvC_gammaproteo"/>
    <property type="match status" value="1"/>
</dbReference>
<dbReference type="InterPro" id="IPR036291">
    <property type="entry name" value="NAD(P)-bd_dom_sf"/>
</dbReference>
<keyword evidence="9" id="KW-0521">NADP</keyword>
<dbReference type="Gene3D" id="3.40.50.720">
    <property type="entry name" value="NAD(P)-binding Rossmann-like Domain"/>
    <property type="match status" value="1"/>
</dbReference>
<evidence type="ECO:0000259" key="12">
    <source>
        <dbReference type="PROSITE" id="PS51851"/>
    </source>
</evidence>
<comment type="catalytic activity">
    <reaction evidence="9">
        <text>(2R,3R)-2,3-dihydroxy-3-methylpentanoate + NADP(+) = (S)-2-ethyl-2-hydroxy-3-oxobutanoate + NADPH + H(+)</text>
        <dbReference type="Rhea" id="RHEA:13493"/>
        <dbReference type="ChEBI" id="CHEBI:15378"/>
        <dbReference type="ChEBI" id="CHEBI:49256"/>
        <dbReference type="ChEBI" id="CHEBI:49258"/>
        <dbReference type="ChEBI" id="CHEBI:57783"/>
        <dbReference type="ChEBI" id="CHEBI:58349"/>
        <dbReference type="EC" id="1.1.1.86"/>
    </reaction>
</comment>
<evidence type="ECO:0000256" key="3">
    <source>
        <dbReference type="ARBA" id="ARBA00010318"/>
    </source>
</evidence>
<accession>A0A0C7NSE3</accession>
<dbReference type="GO" id="GO:0009097">
    <property type="term" value="P:isoleucine biosynthetic process"/>
    <property type="evidence" value="ECO:0007669"/>
    <property type="project" value="UniProtKB-UniRule"/>
</dbReference>
<keyword evidence="6 9" id="KW-0460">Magnesium</keyword>
<comment type="catalytic activity">
    <reaction evidence="9">
        <text>(2R)-2,3-dihydroxy-3-methylbutanoate + NADP(+) = (2S)-2-acetolactate + NADPH + H(+)</text>
        <dbReference type="Rhea" id="RHEA:22068"/>
        <dbReference type="ChEBI" id="CHEBI:15378"/>
        <dbReference type="ChEBI" id="CHEBI:49072"/>
        <dbReference type="ChEBI" id="CHEBI:57783"/>
        <dbReference type="ChEBI" id="CHEBI:58349"/>
        <dbReference type="ChEBI" id="CHEBI:58476"/>
        <dbReference type="EC" id="1.1.1.86"/>
    </reaction>
</comment>
<comment type="function">
    <text evidence="9">Involved in the biosynthesis of branched-chain amino acids (BCAA). Catalyzes an alkyl-migration followed by a ketol-acid reduction of (S)-2-acetolactate (S2AL) to yield (R)-2,3-dihydroxy-isovalerate. In the isomerase reaction, S2AL is rearranged via a Mg-dependent methyl migration to produce 3-hydroxy-3-methyl-2-ketobutyrate (HMKB). In the reductase reaction, this 2-ketoacid undergoes a metal-dependent reduction by NADPH to yield (R)-2,3-dihydroxy-isovalerate.</text>
</comment>
<dbReference type="NCBIfam" id="NF004017">
    <property type="entry name" value="PRK05479.1"/>
    <property type="match status" value="1"/>
</dbReference>
<dbReference type="EC" id="1.1.1.86" evidence="9"/>
<name>A0A0C7NSE3_DEFTU</name>
<feature type="binding site" evidence="9 10">
    <location>
        <position position="191"/>
    </location>
    <ligand>
        <name>Mg(2+)</name>
        <dbReference type="ChEBI" id="CHEBI:18420"/>
        <label>2</label>
    </ligand>
</feature>
<feature type="active site" evidence="9">
    <location>
        <position position="108"/>
    </location>
</feature>
<evidence type="ECO:0000256" key="4">
    <source>
        <dbReference type="ARBA" id="ARBA00022605"/>
    </source>
</evidence>
<dbReference type="UniPathway" id="UPA00047">
    <property type="reaction ID" value="UER00056"/>
</dbReference>
<dbReference type="GO" id="GO:0016853">
    <property type="term" value="F:isomerase activity"/>
    <property type="evidence" value="ECO:0007669"/>
    <property type="project" value="UniProtKB-KW"/>
</dbReference>
<comment type="pathway">
    <text evidence="2 9">Amino-acid biosynthesis; L-isoleucine biosynthesis; L-isoleucine from 2-oxobutanoate: step 2/4.</text>
</comment>
<dbReference type="AlphaFoldDB" id="A0A0C7NSE3"/>
<feature type="binding site" evidence="9 10">
    <location>
        <position position="231"/>
    </location>
    <ligand>
        <name>Mg(2+)</name>
        <dbReference type="ChEBI" id="CHEBI:18420"/>
        <label>2</label>
    </ligand>
</feature>
<feature type="binding site" evidence="9">
    <location>
        <position position="48"/>
    </location>
    <ligand>
        <name>NADP(+)</name>
        <dbReference type="ChEBI" id="CHEBI:58349"/>
    </ligand>
</feature>
<dbReference type="SUPFAM" id="SSF51735">
    <property type="entry name" value="NAD(P)-binding Rossmann-fold domains"/>
    <property type="match status" value="1"/>
</dbReference>
<reference evidence="14" key="1">
    <citation type="submission" date="2014-11" db="EMBL/GenBank/DDBJ databases">
        <authorList>
            <person name="Wibberg D."/>
        </authorList>
    </citation>
    <scope>NUCLEOTIDE SEQUENCE [LARGE SCALE GENOMIC DNA]</scope>
    <source>
        <strain evidence="14">L3</strain>
    </source>
</reference>
<dbReference type="InterPro" id="IPR013116">
    <property type="entry name" value="KARI_N"/>
</dbReference>
<dbReference type="EMBL" id="LN824141">
    <property type="protein sequence ID" value="CEP78762.1"/>
    <property type="molecule type" value="Genomic_DNA"/>
</dbReference>
<dbReference type="GO" id="GO:0004455">
    <property type="term" value="F:ketol-acid reductoisomerase activity"/>
    <property type="evidence" value="ECO:0007669"/>
    <property type="project" value="UniProtKB-UniRule"/>
</dbReference>
<dbReference type="HOGENOM" id="CLU_033821_0_1_0"/>
<dbReference type="InterPro" id="IPR013023">
    <property type="entry name" value="KARI"/>
</dbReference>
<evidence type="ECO:0000256" key="9">
    <source>
        <dbReference type="HAMAP-Rule" id="MF_00435"/>
    </source>
</evidence>
<protein>
    <recommendedName>
        <fullName evidence="9">Ketol-acid reductoisomerase (NADP(+))</fullName>
        <shortName evidence="9">KARI</shortName>
        <ecNumber evidence="9">1.1.1.86</ecNumber>
    </recommendedName>
    <alternativeName>
        <fullName evidence="9">Acetohydroxy-acid isomeroreductase</fullName>
        <shortName evidence="9">AHIR</shortName>
    </alternativeName>
    <alternativeName>
        <fullName evidence="9">Alpha-keto-beta-hydroxylacyl reductoisomerase</fullName>
    </alternativeName>
</protein>
<dbReference type="InterPro" id="IPR000506">
    <property type="entry name" value="KARI_C"/>
</dbReference>
<feature type="binding site" evidence="9">
    <location>
        <begin position="25"/>
        <end position="28"/>
    </location>
    <ligand>
        <name>NADP(+)</name>
        <dbReference type="ChEBI" id="CHEBI:58349"/>
    </ligand>
</feature>
<feature type="domain" description="KARI N-terminal Rossmann" evidence="11">
    <location>
        <begin position="2"/>
        <end position="182"/>
    </location>
</feature>
<evidence type="ECO:0000256" key="5">
    <source>
        <dbReference type="ARBA" id="ARBA00022723"/>
    </source>
</evidence>
<dbReference type="Proteomes" id="UP000032809">
    <property type="component" value="Chromosome I"/>
</dbReference>
<feature type="binding site" evidence="9">
    <location>
        <position position="51"/>
    </location>
    <ligand>
        <name>NADP(+)</name>
        <dbReference type="ChEBI" id="CHEBI:58349"/>
    </ligand>
</feature>
<keyword evidence="5 9" id="KW-0479">Metal-binding</keyword>
<feature type="binding site" evidence="9 10">
    <location>
        <position position="252"/>
    </location>
    <ligand>
        <name>substrate</name>
    </ligand>
</feature>
<evidence type="ECO:0000256" key="7">
    <source>
        <dbReference type="ARBA" id="ARBA00023002"/>
    </source>
</evidence>
<dbReference type="STRING" id="1006576.DTL3_1470"/>
<evidence type="ECO:0000256" key="8">
    <source>
        <dbReference type="ARBA" id="ARBA00023304"/>
    </source>
</evidence>
<dbReference type="Pfam" id="PF01450">
    <property type="entry name" value="KARI_C"/>
    <property type="match status" value="1"/>
</dbReference>
<dbReference type="InterPro" id="IPR008927">
    <property type="entry name" value="6-PGluconate_DH-like_C_sf"/>
</dbReference>
<sequence>MLAIFYEKDADLSILKDKTIAVLGYGSQGHAQAQNLKDSGLKVIIGLKKDSKSKIIAQKDGFEVYETSEAVKRADIIQILIPDEVQSEVYKKDIEPNLKEGDSIGFSHGFNIHFGQIVPPTNVDVFMVAPKGPGHLVRRMYVENKGVPGLLAVEQDFSGKAKEIGLAYAKGIGCTRAGVIKTTFKEETETDLFGEQAVLCGGLTSLIKAGFETLVEAGYQPEIAYFECLNEMKLIVDLIYEGGLKKMRYSISDTAQYGDLTVGPKVIDDNVKKTMKEVLKNIQNGNFARDWILENHANRPVFNSLTKKDNESLLEQVGDKLRAMMPWIEK</sequence>
<dbReference type="KEGG" id="dtn:DTL3_1470"/>
<evidence type="ECO:0000256" key="10">
    <source>
        <dbReference type="PROSITE-ProRule" id="PRU01198"/>
    </source>
</evidence>
<dbReference type="PANTHER" id="PTHR21371">
    <property type="entry name" value="KETOL-ACID REDUCTOISOMERASE, MITOCHONDRIAL"/>
    <property type="match status" value="1"/>
</dbReference>
<comment type="similarity">
    <text evidence="3 9 10">Belongs to the ketol-acid reductoisomerase family.</text>
</comment>
<comment type="cofactor">
    <cofactor evidence="9">
        <name>Mg(2+)</name>
        <dbReference type="ChEBI" id="CHEBI:18420"/>
    </cofactor>
    <text evidence="9">Binds 2 magnesium ions per subunit.</text>
</comment>
<comment type="caution">
    <text evidence="9">Lacks conserved residue(s) required for the propagation of feature annotation.</text>
</comment>
<keyword evidence="14" id="KW-1185">Reference proteome</keyword>
<evidence type="ECO:0000313" key="13">
    <source>
        <dbReference type="EMBL" id="CEP78762.1"/>
    </source>
</evidence>